<feature type="compositionally biased region" description="Polar residues" evidence="16">
    <location>
        <begin position="345"/>
        <end position="354"/>
    </location>
</feature>
<dbReference type="CDD" id="cd21952">
    <property type="entry name" value="MIU2_RNF168"/>
    <property type="match status" value="1"/>
</dbReference>
<evidence type="ECO:0000256" key="4">
    <source>
        <dbReference type="ARBA" id="ARBA00022723"/>
    </source>
</evidence>
<dbReference type="GO" id="GO:0000151">
    <property type="term" value="C:ubiquitin ligase complex"/>
    <property type="evidence" value="ECO:0007669"/>
    <property type="project" value="UniProtKB-UniRule"/>
</dbReference>
<feature type="short sequence motif" description="LR motif 1" evidence="14">
    <location>
        <begin position="203"/>
        <end position="221"/>
    </location>
</feature>
<keyword evidence="19" id="KW-1185">Reference proteome</keyword>
<dbReference type="GO" id="GO:0043130">
    <property type="term" value="F:ubiquitin binding"/>
    <property type="evidence" value="ECO:0007669"/>
    <property type="project" value="UniProtKB-UniRule"/>
</dbReference>
<reference evidence="18" key="2">
    <citation type="submission" date="2025-09" db="UniProtKB">
        <authorList>
            <consortium name="Ensembl"/>
        </authorList>
    </citation>
    <scope>IDENTIFICATION</scope>
</reference>
<feature type="short sequence motif" description="UMI motif" evidence="14">
    <location>
        <begin position="236"/>
        <end position="244"/>
    </location>
</feature>
<evidence type="ECO:0000256" key="10">
    <source>
        <dbReference type="ARBA" id="ARBA00023204"/>
    </source>
</evidence>
<feature type="region of interest" description="Disordered" evidence="16">
    <location>
        <begin position="282"/>
        <end position="316"/>
    </location>
</feature>
<dbReference type="AlphaFoldDB" id="A0A8D2L310"/>
<evidence type="ECO:0000256" key="15">
    <source>
        <dbReference type="SAM" id="Coils"/>
    </source>
</evidence>
<dbReference type="InterPro" id="IPR013083">
    <property type="entry name" value="Znf_RING/FYVE/PHD"/>
</dbReference>
<dbReference type="UniPathway" id="UPA00143"/>
<evidence type="ECO:0000256" key="6">
    <source>
        <dbReference type="ARBA" id="ARBA00022771"/>
    </source>
</evidence>
<dbReference type="GO" id="GO:0035861">
    <property type="term" value="C:site of double-strand break"/>
    <property type="evidence" value="ECO:0007669"/>
    <property type="project" value="TreeGrafter"/>
</dbReference>
<evidence type="ECO:0000256" key="2">
    <source>
        <dbReference type="ARBA" id="ARBA00012483"/>
    </source>
</evidence>
<dbReference type="PANTHER" id="PTHR23328">
    <property type="entry name" value="RING-TYPE DOMAIN-CONTAINING PROTEIN"/>
    <property type="match status" value="1"/>
</dbReference>
<dbReference type="GO" id="GO:0005634">
    <property type="term" value="C:nucleus"/>
    <property type="evidence" value="ECO:0007669"/>
    <property type="project" value="UniProtKB-SubCell"/>
</dbReference>
<evidence type="ECO:0000256" key="3">
    <source>
        <dbReference type="ARBA" id="ARBA00022679"/>
    </source>
</evidence>
<dbReference type="KEGG" id="vko:123024730"/>
<dbReference type="InterPro" id="IPR027875">
    <property type="entry name" value="DUF4547"/>
</dbReference>
<comment type="similarity">
    <text evidence="14">Belongs to the RNF168 family.</text>
</comment>
<dbReference type="CDD" id="cd22265">
    <property type="entry name" value="UDM1_RNF168"/>
    <property type="match status" value="1"/>
</dbReference>
<keyword evidence="4 14" id="KW-0479">Metal-binding</keyword>
<feature type="region of interest" description="Disordered" evidence="16">
    <location>
        <begin position="345"/>
        <end position="382"/>
    </location>
</feature>
<reference evidence="18" key="1">
    <citation type="submission" date="2025-08" db="UniProtKB">
        <authorList>
            <consortium name="Ensembl"/>
        </authorList>
    </citation>
    <scope>IDENTIFICATION</scope>
</reference>
<evidence type="ECO:0000256" key="7">
    <source>
        <dbReference type="ARBA" id="ARBA00022786"/>
    </source>
</evidence>
<dbReference type="Pfam" id="PF15080">
    <property type="entry name" value="DUF4547"/>
    <property type="match status" value="1"/>
</dbReference>
<dbReference type="GO" id="GO:0061630">
    <property type="term" value="F:ubiquitin protein ligase activity"/>
    <property type="evidence" value="ECO:0007669"/>
    <property type="project" value="UniProtKB-EC"/>
</dbReference>
<feature type="coiled-coil region" evidence="15">
    <location>
        <begin position="210"/>
        <end position="264"/>
    </location>
</feature>
<evidence type="ECO:0000259" key="17">
    <source>
        <dbReference type="PROSITE" id="PS50089"/>
    </source>
</evidence>
<evidence type="ECO:0000256" key="12">
    <source>
        <dbReference type="ARBA" id="ARBA00077266"/>
    </source>
</evidence>
<evidence type="ECO:0000256" key="16">
    <source>
        <dbReference type="SAM" id="MobiDB-lite"/>
    </source>
</evidence>
<dbReference type="GO" id="GO:0016567">
    <property type="term" value="P:protein ubiquitination"/>
    <property type="evidence" value="ECO:0007669"/>
    <property type="project" value="UniProtKB-UniRule"/>
</dbReference>
<protein>
    <recommendedName>
        <fullName evidence="2">RING-type E3 ubiquitin transferase</fullName>
        <ecNumber evidence="2">2.3.2.27</ecNumber>
    </recommendedName>
    <alternativeName>
        <fullName evidence="12 13">RING-type E3 ubiquitin transferase RNF168</fullName>
    </alternativeName>
</protein>
<keyword evidence="8 14" id="KW-0862">Zinc</keyword>
<dbReference type="GO" id="GO:0042393">
    <property type="term" value="F:histone binding"/>
    <property type="evidence" value="ECO:0007669"/>
    <property type="project" value="UniProtKB-UniRule"/>
</dbReference>
<keyword evidence="15" id="KW-0175">Coiled coil</keyword>
<feature type="domain" description="RING-type" evidence="17">
    <location>
        <begin position="109"/>
        <end position="148"/>
    </location>
</feature>
<proteinExistence type="inferred from homology"/>
<evidence type="ECO:0000256" key="1">
    <source>
        <dbReference type="ARBA" id="ARBA00000900"/>
    </source>
</evidence>
<dbReference type="FunFam" id="3.30.40.10:FF:000466">
    <property type="entry name" value="E3 ubiquitin-protein ligase RNF168"/>
    <property type="match status" value="1"/>
</dbReference>
<name>A0A8D2L310_VARKO</name>
<dbReference type="Gene3D" id="3.30.40.10">
    <property type="entry name" value="Zinc/RING finger domain, C3HC4 (zinc finger)"/>
    <property type="match status" value="1"/>
</dbReference>
<evidence type="ECO:0000256" key="5">
    <source>
        <dbReference type="ARBA" id="ARBA00022763"/>
    </source>
</evidence>
<dbReference type="InterPro" id="IPR051657">
    <property type="entry name" value="RNF168/RNF169_E3_ubiq-ligase"/>
</dbReference>
<gene>
    <name evidence="14 18" type="primary">RNF168</name>
</gene>
<feature type="short sequence motif" description="LR motif 2" evidence="14">
    <location>
        <begin position="583"/>
        <end position="594"/>
    </location>
</feature>
<dbReference type="InterPro" id="IPR034725">
    <property type="entry name" value="RNF168"/>
</dbReference>
<dbReference type="InterPro" id="IPR018957">
    <property type="entry name" value="Znf_C3HC4_RING-type"/>
</dbReference>
<dbReference type="OMA" id="QTIVEMF"/>
<dbReference type="GO" id="GO:0008270">
    <property type="term" value="F:zinc ion binding"/>
    <property type="evidence" value="ECO:0007669"/>
    <property type="project" value="UniProtKB-KW"/>
</dbReference>
<dbReference type="RefSeq" id="XP_044288749.1">
    <property type="nucleotide sequence ID" value="XM_044432814.1"/>
</dbReference>
<dbReference type="OrthoDB" id="426657at2759"/>
<keyword evidence="3 14" id="KW-0808">Transferase</keyword>
<dbReference type="PROSITE" id="PS50089">
    <property type="entry name" value="ZF_RING_2"/>
    <property type="match status" value="1"/>
</dbReference>
<comment type="subcellular location">
    <subcellularLocation>
        <location evidence="14">Nucleus</location>
    </subcellularLocation>
    <text evidence="14">Localizes to double-strand breaks (DSBs) sites of DNA damage.</text>
</comment>
<dbReference type="CTD" id="165918"/>
<feature type="coiled-coil region" evidence="15">
    <location>
        <begin position="32"/>
        <end position="59"/>
    </location>
</feature>
<keyword evidence="9 14" id="KW-0156">Chromatin regulator</keyword>
<dbReference type="SUPFAM" id="SSF57850">
    <property type="entry name" value="RING/U-box"/>
    <property type="match status" value="1"/>
</dbReference>
<keyword evidence="11 14" id="KW-0539">Nucleus</keyword>
<keyword evidence="7 14" id="KW-0833">Ubl conjugation pathway</keyword>
<sequence length="690" mass="79266">MRTFKSNWGNYTKIHAIEMETPDSNLFWLLKLNRVENKLQNIEAQFTVLDSNIQKLSEKFEFRTTALEHQMDQDEMWTSLLEDRCTSHLLGLNMSKESGAVLSLSDYRCNICMDIFLEPVTLPCHHTLCNSCFQLTVEKASLCCPFCRRRVSSWARYNVRKNTLVNWELWEKIKKHFPAECQRRINGQDLEEDTSISRPLHRLSKPGELRQEYEAEITKAEAERRAHEQEESKASEEYIQRLLAEEEEQQKKEEERKRQMEEQLLRDEMLARELSFSLNSSTEENINSNLSPALTPSDSGKTSKNKSNNSGDIKKYLSPKTCSVLPTKLLFGNLEEESIDLFSRESNNTKNSFSLGEEERDEMPTLSPQTNNEVKNTKDSTLEPSIPHLDICTPTKSSLLTLDMSCSSRYLVNELADELSDMTQREDCEPECSFSNKTTTSYDYKNDNFTGNIHLTKYAKISTPPETLISVTPGNQQESSITACDPVKITSSSAIGIAPHSGFLIAKEIPDKVSQTSEEAADSYLSDKKRTFSQTEEEEMNDLEKQISLEKQLYERYKQEEEDRRLALKLQREIDKEQKTLNRKKGSPDEYHLRPSTSQSAKESPAVRKRCRLSENLKPPNHQTEIDQQKLRRGSYNENCKPSNKLQTKASVKGGNVLNCVLNSSDPKDGESMPKKQKTILQMFKRSARN</sequence>
<dbReference type="InterPro" id="IPR001841">
    <property type="entry name" value="Znf_RING"/>
</dbReference>
<evidence type="ECO:0000256" key="14">
    <source>
        <dbReference type="HAMAP-Rule" id="MF_03066"/>
    </source>
</evidence>
<feature type="region of interest" description="Disordered" evidence="16">
    <location>
        <begin position="516"/>
        <end position="543"/>
    </location>
</feature>
<dbReference type="RefSeq" id="XP_044288745.1">
    <property type="nucleotide sequence ID" value="XM_044432810.1"/>
</dbReference>
<keyword evidence="6 14" id="KW-0863">Zinc-finger</keyword>
<dbReference type="GeneID" id="123024730"/>
<accession>A0A8D2L310</accession>
<dbReference type="SMART" id="SM00184">
    <property type="entry name" value="RING"/>
    <property type="match status" value="1"/>
</dbReference>
<dbReference type="Ensembl" id="ENSVKKT00000016331.1">
    <property type="protein sequence ID" value="ENSVKKP00000015957.1"/>
    <property type="gene ID" value="ENSVKKG00000010881.1"/>
</dbReference>
<evidence type="ECO:0000256" key="11">
    <source>
        <dbReference type="ARBA" id="ARBA00023242"/>
    </source>
</evidence>
<feature type="short sequence motif" description="MIU motif 1" evidence="14">
    <location>
        <begin position="260"/>
        <end position="283"/>
    </location>
</feature>
<dbReference type="Proteomes" id="UP000694545">
    <property type="component" value="Unplaced"/>
</dbReference>
<evidence type="ECO:0000256" key="9">
    <source>
        <dbReference type="ARBA" id="ARBA00022853"/>
    </source>
</evidence>
<dbReference type="GO" id="GO:0006302">
    <property type="term" value="P:double-strand break repair"/>
    <property type="evidence" value="ECO:0007669"/>
    <property type="project" value="UniProtKB-UniRule"/>
</dbReference>
<comment type="caution">
    <text evidence="14">Lacks conserved residue(s) required for the propagation of feature annotation.</text>
</comment>
<feature type="compositionally biased region" description="Polar residues" evidence="16">
    <location>
        <begin position="282"/>
        <end position="296"/>
    </location>
</feature>
<keyword evidence="5 14" id="KW-0227">DNA damage</keyword>
<comment type="pathway">
    <text evidence="14">Protein modification; protein ubiquitination.</text>
</comment>
<organism evidence="18 19">
    <name type="scientific">Varanus komodoensis</name>
    <name type="common">Komodo dragon</name>
    <dbReference type="NCBI Taxonomy" id="61221"/>
    <lineage>
        <taxon>Eukaryota</taxon>
        <taxon>Metazoa</taxon>
        <taxon>Chordata</taxon>
        <taxon>Craniata</taxon>
        <taxon>Vertebrata</taxon>
        <taxon>Euteleostomi</taxon>
        <taxon>Lepidosauria</taxon>
        <taxon>Squamata</taxon>
        <taxon>Bifurcata</taxon>
        <taxon>Unidentata</taxon>
        <taxon>Episquamata</taxon>
        <taxon>Toxicofera</taxon>
        <taxon>Anguimorpha</taxon>
        <taxon>Paleoanguimorpha</taxon>
        <taxon>Varanoidea</taxon>
        <taxon>Varanidae</taxon>
        <taxon>Varanus</taxon>
    </lineage>
</organism>
<dbReference type="HAMAP" id="MF_03066">
    <property type="entry name" value="RNF168"/>
    <property type="match status" value="1"/>
</dbReference>
<evidence type="ECO:0000313" key="18">
    <source>
        <dbReference type="Ensembl" id="ENSVKKP00000015957.1"/>
    </source>
</evidence>
<comment type="domain">
    <text evidence="14">The MIU motif (motif interacting with ubiquitin) mediates the interaction with both 'Lys-48'- and 'Lys-63'-linked ubiquitin chains. The UMI motif mediates interaction with ubiquitin with a preference for 'Lys-63'-linked ubiquitin. The specificity for different types of ubiquitin is mediated by juxtaposition of ubiquitin-binding motifs (MIU and UMI motifs) with LR motifs (LRMs).</text>
</comment>
<evidence type="ECO:0000313" key="19">
    <source>
        <dbReference type="Proteomes" id="UP000694545"/>
    </source>
</evidence>
<feature type="compositionally biased region" description="Low complexity" evidence="16">
    <location>
        <begin position="297"/>
        <end position="311"/>
    </location>
</feature>
<dbReference type="PANTHER" id="PTHR23328:SF1">
    <property type="entry name" value="E3 UBIQUITIN-PROTEIN LIGASE RNF168"/>
    <property type="match status" value="1"/>
</dbReference>
<dbReference type="EC" id="2.3.2.27" evidence="2"/>
<dbReference type="GO" id="GO:0010212">
    <property type="term" value="P:response to ionizing radiation"/>
    <property type="evidence" value="ECO:0007669"/>
    <property type="project" value="UniProtKB-UniRule"/>
</dbReference>
<dbReference type="GO" id="GO:0031491">
    <property type="term" value="F:nucleosome binding"/>
    <property type="evidence" value="ECO:0007669"/>
    <property type="project" value="TreeGrafter"/>
</dbReference>
<dbReference type="Pfam" id="PF00097">
    <property type="entry name" value="zf-C3HC4"/>
    <property type="match status" value="1"/>
</dbReference>
<feature type="region of interest" description="Disordered" evidence="16">
    <location>
        <begin position="577"/>
        <end position="643"/>
    </location>
</feature>
<dbReference type="GO" id="GO:0006325">
    <property type="term" value="P:chromatin organization"/>
    <property type="evidence" value="ECO:0007669"/>
    <property type="project" value="UniProtKB-KW"/>
</dbReference>
<dbReference type="RefSeq" id="XP_044288748.1">
    <property type="nucleotide sequence ID" value="XM_044432813.1"/>
</dbReference>
<feature type="compositionally biased region" description="Basic and acidic residues" evidence="16">
    <location>
        <begin position="577"/>
        <end position="593"/>
    </location>
</feature>
<dbReference type="CDD" id="cd16550">
    <property type="entry name" value="RING-HC_RNF168"/>
    <property type="match status" value="1"/>
</dbReference>
<comment type="catalytic activity">
    <reaction evidence="1 14">
        <text>S-ubiquitinyl-[E2 ubiquitin-conjugating enzyme]-L-cysteine + [acceptor protein]-L-lysine = [E2 ubiquitin-conjugating enzyme]-L-cysteine + N(6)-ubiquitinyl-[acceptor protein]-L-lysine.</text>
        <dbReference type="EC" id="2.3.2.27"/>
    </reaction>
</comment>
<dbReference type="GO" id="GO:0045739">
    <property type="term" value="P:positive regulation of DNA repair"/>
    <property type="evidence" value="ECO:0007669"/>
    <property type="project" value="UniProtKB-UniRule"/>
</dbReference>
<dbReference type="RefSeq" id="XP_044288746.1">
    <property type="nucleotide sequence ID" value="XM_044432811.1"/>
</dbReference>
<evidence type="ECO:0000256" key="8">
    <source>
        <dbReference type="ARBA" id="ARBA00022833"/>
    </source>
</evidence>
<evidence type="ECO:0000256" key="13">
    <source>
        <dbReference type="ARBA" id="ARBA00079844"/>
    </source>
</evidence>
<keyword evidence="10 14" id="KW-0234">DNA repair</keyword>